<gene>
    <name evidence="2" type="primary">mshD_6</name>
    <name evidence="2" type="ORF">ENKNEFLB_01536</name>
</gene>
<dbReference type="InterPro" id="IPR016181">
    <property type="entry name" value="Acyl_CoA_acyltransferase"/>
</dbReference>
<reference evidence="2 3" key="1">
    <citation type="submission" date="2021-05" db="EMBL/GenBank/DDBJ databases">
        <title>Complete genome of Nocardioides aquaticus KCTC 9944T isolated from meromictic and hypersaline Ekho Lake, Antarctica.</title>
        <authorList>
            <person name="Hwang K."/>
            <person name="Kim K.M."/>
            <person name="Choe H."/>
        </authorList>
    </citation>
    <scope>NUCLEOTIDE SEQUENCE [LARGE SCALE GENOMIC DNA]</scope>
    <source>
        <strain evidence="2 3">KCTC 9944</strain>
    </source>
</reference>
<organism evidence="2 3">
    <name type="scientific">Nocardioides aquaticus</name>
    <dbReference type="NCBI Taxonomy" id="160826"/>
    <lineage>
        <taxon>Bacteria</taxon>
        <taxon>Bacillati</taxon>
        <taxon>Actinomycetota</taxon>
        <taxon>Actinomycetes</taxon>
        <taxon>Propionibacteriales</taxon>
        <taxon>Nocardioidaceae</taxon>
        <taxon>Nocardioides</taxon>
    </lineage>
</organism>
<proteinExistence type="predicted"/>
<dbReference type="CDD" id="cd04301">
    <property type="entry name" value="NAT_SF"/>
    <property type="match status" value="1"/>
</dbReference>
<dbReference type="GO" id="GO:0035447">
    <property type="term" value="F:mycothiol synthase activity"/>
    <property type="evidence" value="ECO:0007669"/>
    <property type="project" value="UniProtKB-EC"/>
</dbReference>
<protein>
    <submittedName>
        <fullName evidence="2">Mycothiol acetyltransferase</fullName>
        <ecNumber evidence="2">2.3.1.189</ecNumber>
    </submittedName>
</protein>
<dbReference type="PROSITE" id="PS51186">
    <property type="entry name" value="GNAT"/>
    <property type="match status" value="1"/>
</dbReference>
<evidence type="ECO:0000313" key="2">
    <source>
        <dbReference type="EMBL" id="QVT79156.1"/>
    </source>
</evidence>
<evidence type="ECO:0000259" key="1">
    <source>
        <dbReference type="PROSITE" id="PS51186"/>
    </source>
</evidence>
<feature type="domain" description="N-acetyltransferase" evidence="1">
    <location>
        <begin position="18"/>
        <end position="163"/>
    </location>
</feature>
<dbReference type="EC" id="2.3.1.189" evidence="2"/>
<keyword evidence="2" id="KW-0012">Acyltransferase</keyword>
<dbReference type="SUPFAM" id="SSF55729">
    <property type="entry name" value="Acyl-CoA N-acyltransferases (Nat)"/>
    <property type="match status" value="1"/>
</dbReference>
<sequence length="172" mass="18573">MPDPAGWRWRRAGPADAVLLRDLERAANLAALAHVFPPATYPFPDAVVEQRWVTALQEPGVAAWVVGRDGPGGAEPLGFVAHDDTWVRQVAVRPEAWGTGLGSALLDRAVHGVRARGGQPRLWCLRLNERALGLYGRRGWRRTGTERAAVHPPHPVEVELVLGEPVLAGSGA</sequence>
<dbReference type="InterPro" id="IPR000182">
    <property type="entry name" value="GNAT_dom"/>
</dbReference>
<dbReference type="EMBL" id="CP075371">
    <property type="protein sequence ID" value="QVT79156.1"/>
    <property type="molecule type" value="Genomic_DNA"/>
</dbReference>
<evidence type="ECO:0000313" key="3">
    <source>
        <dbReference type="Proteomes" id="UP000679307"/>
    </source>
</evidence>
<accession>A0ABX8EHT4</accession>
<keyword evidence="2" id="KW-0808">Transferase</keyword>
<name>A0ABX8EHT4_9ACTN</name>
<keyword evidence="3" id="KW-1185">Reference proteome</keyword>
<dbReference type="Proteomes" id="UP000679307">
    <property type="component" value="Chromosome"/>
</dbReference>
<dbReference type="Gene3D" id="3.40.630.30">
    <property type="match status" value="1"/>
</dbReference>
<dbReference type="RefSeq" id="WP_214058634.1">
    <property type="nucleotide sequence ID" value="NZ_BAAAHS010000046.1"/>
</dbReference>
<dbReference type="Pfam" id="PF00583">
    <property type="entry name" value="Acetyltransf_1"/>
    <property type="match status" value="1"/>
</dbReference>